<proteinExistence type="predicted"/>
<organism evidence="1 2">
    <name type="scientific">Meganyctiphanes norvegica</name>
    <name type="common">Northern krill</name>
    <name type="synonym">Thysanopoda norvegica</name>
    <dbReference type="NCBI Taxonomy" id="48144"/>
    <lineage>
        <taxon>Eukaryota</taxon>
        <taxon>Metazoa</taxon>
        <taxon>Ecdysozoa</taxon>
        <taxon>Arthropoda</taxon>
        <taxon>Crustacea</taxon>
        <taxon>Multicrustacea</taxon>
        <taxon>Malacostraca</taxon>
        <taxon>Eumalacostraca</taxon>
        <taxon>Eucarida</taxon>
        <taxon>Euphausiacea</taxon>
        <taxon>Euphausiidae</taxon>
        <taxon>Meganyctiphanes</taxon>
    </lineage>
</organism>
<protein>
    <submittedName>
        <fullName evidence="1">Uncharacterized protein</fullName>
    </submittedName>
</protein>
<evidence type="ECO:0000313" key="1">
    <source>
        <dbReference type="EMBL" id="CAL4131427.1"/>
    </source>
</evidence>
<gene>
    <name evidence="1" type="ORF">MNOR_LOCUS26757</name>
</gene>
<keyword evidence="2" id="KW-1185">Reference proteome</keyword>
<reference evidence="1 2" key="1">
    <citation type="submission" date="2024-05" db="EMBL/GenBank/DDBJ databases">
        <authorList>
            <person name="Wallberg A."/>
        </authorList>
    </citation>
    <scope>NUCLEOTIDE SEQUENCE [LARGE SCALE GENOMIC DNA]</scope>
</reference>
<dbReference type="EMBL" id="CAXKWB010027144">
    <property type="protein sequence ID" value="CAL4131427.1"/>
    <property type="molecule type" value="Genomic_DNA"/>
</dbReference>
<comment type="caution">
    <text evidence="1">The sequence shown here is derived from an EMBL/GenBank/DDBJ whole genome shotgun (WGS) entry which is preliminary data.</text>
</comment>
<evidence type="ECO:0000313" key="2">
    <source>
        <dbReference type="Proteomes" id="UP001497623"/>
    </source>
</evidence>
<dbReference type="AlphaFoldDB" id="A0AAV2RND1"/>
<accession>A0AAV2RND1</accession>
<sequence>MVFSGMEIDNLVLPEQLEFIKLENCTIESLYFTTKLIKILDLDQCNIKEEINLPKMVKEIRCFNMLYAGPFPKYLKILSINIGSEMNDTTYTNTCQRYLIQLLSSLNKYLDKLSVSGVSFTPSFFHEFHSEFQDEYPNTILELVSNCDIEDDEEDLMESCALTSLLPSLSVTFVNQKFTKL</sequence>
<name>A0AAV2RND1_MEGNR</name>
<dbReference type="Proteomes" id="UP001497623">
    <property type="component" value="Unassembled WGS sequence"/>
</dbReference>